<dbReference type="OrthoDB" id="245563at2759"/>
<sequence>MKEEGNQCFREKRYHKAIELYTQSLQLVVSATVLGDLYLNGVVTVLKWRFVTSFLQCLYFDASHCPVLHITPPGFVTKRWIDFFIALNNHASNDLPLHRGWEMFLIVELRCAASGFIPPAGPP</sequence>
<dbReference type="WBParaSite" id="ACOC_0000071401-mRNA-1">
    <property type="protein sequence ID" value="ACOC_0000071401-mRNA-1"/>
    <property type="gene ID" value="ACOC_0000071401"/>
</dbReference>
<accession>A0A0R3PAT3</accession>
<evidence type="ECO:0000313" key="2">
    <source>
        <dbReference type="Proteomes" id="UP000267027"/>
    </source>
</evidence>
<dbReference type="AlphaFoldDB" id="A0A0R3PAT3"/>
<dbReference type="EMBL" id="UYYA01000082">
    <property type="protein sequence ID" value="VDM52300.1"/>
    <property type="molecule type" value="Genomic_DNA"/>
</dbReference>
<dbReference type="SUPFAM" id="SSF48452">
    <property type="entry name" value="TPR-like"/>
    <property type="match status" value="1"/>
</dbReference>
<keyword evidence="2" id="KW-1185">Reference proteome</keyword>
<gene>
    <name evidence="1" type="ORF">ACOC_LOCUS715</name>
</gene>
<evidence type="ECO:0000313" key="1">
    <source>
        <dbReference type="EMBL" id="VDM52300.1"/>
    </source>
</evidence>
<proteinExistence type="predicted"/>
<dbReference type="InterPro" id="IPR011990">
    <property type="entry name" value="TPR-like_helical_dom_sf"/>
</dbReference>
<dbReference type="Gene3D" id="1.25.40.10">
    <property type="entry name" value="Tetratricopeptide repeat domain"/>
    <property type="match status" value="1"/>
</dbReference>
<reference evidence="1 2" key="2">
    <citation type="submission" date="2018-11" db="EMBL/GenBank/DDBJ databases">
        <authorList>
            <consortium name="Pathogen Informatics"/>
        </authorList>
    </citation>
    <scope>NUCLEOTIDE SEQUENCE [LARGE SCALE GENOMIC DNA]</scope>
    <source>
        <strain evidence="1 2">Costa Rica</strain>
    </source>
</reference>
<organism evidence="3">
    <name type="scientific">Angiostrongylus costaricensis</name>
    <name type="common">Nematode worm</name>
    <dbReference type="NCBI Taxonomy" id="334426"/>
    <lineage>
        <taxon>Eukaryota</taxon>
        <taxon>Metazoa</taxon>
        <taxon>Ecdysozoa</taxon>
        <taxon>Nematoda</taxon>
        <taxon>Chromadorea</taxon>
        <taxon>Rhabditida</taxon>
        <taxon>Rhabditina</taxon>
        <taxon>Rhabditomorpha</taxon>
        <taxon>Strongyloidea</taxon>
        <taxon>Metastrongylidae</taxon>
        <taxon>Angiostrongylus</taxon>
    </lineage>
</organism>
<dbReference type="Proteomes" id="UP000267027">
    <property type="component" value="Unassembled WGS sequence"/>
</dbReference>
<evidence type="ECO:0000313" key="3">
    <source>
        <dbReference type="WBParaSite" id="ACOC_0000071401-mRNA-1"/>
    </source>
</evidence>
<name>A0A0R3PAT3_ANGCS</name>
<protein>
    <submittedName>
        <fullName evidence="3">TPR_REGION domain-containing protein</fullName>
    </submittedName>
</protein>
<reference evidence="3" key="1">
    <citation type="submission" date="2017-02" db="UniProtKB">
        <authorList>
            <consortium name="WormBaseParasite"/>
        </authorList>
    </citation>
    <scope>IDENTIFICATION</scope>
</reference>